<accession>A0AAD7KJW3</accession>
<comment type="caution">
    <text evidence="1">The sequence shown here is derived from an EMBL/GenBank/DDBJ whole genome shotgun (WGS) entry which is preliminary data.</text>
</comment>
<name>A0AAD7KJW3_9AGAR</name>
<gene>
    <name evidence="1" type="ORF">B0H16DRAFT_1708798</name>
</gene>
<protein>
    <submittedName>
        <fullName evidence="1">Uncharacterized protein</fullName>
    </submittedName>
</protein>
<dbReference type="Gene3D" id="3.40.50.720">
    <property type="entry name" value="NAD(P)-binding Rossmann-like Domain"/>
    <property type="match status" value="1"/>
</dbReference>
<keyword evidence="2" id="KW-1185">Reference proteome</keyword>
<proteinExistence type="predicted"/>
<dbReference type="Proteomes" id="UP001215598">
    <property type="component" value="Unassembled WGS sequence"/>
</dbReference>
<organism evidence="1 2">
    <name type="scientific">Mycena metata</name>
    <dbReference type="NCBI Taxonomy" id="1033252"/>
    <lineage>
        <taxon>Eukaryota</taxon>
        <taxon>Fungi</taxon>
        <taxon>Dikarya</taxon>
        <taxon>Basidiomycota</taxon>
        <taxon>Agaricomycotina</taxon>
        <taxon>Agaricomycetes</taxon>
        <taxon>Agaricomycetidae</taxon>
        <taxon>Agaricales</taxon>
        <taxon>Marasmiineae</taxon>
        <taxon>Mycenaceae</taxon>
        <taxon>Mycena</taxon>
    </lineage>
</organism>
<dbReference type="EMBL" id="JARKIB010000001">
    <property type="protein sequence ID" value="KAJ7786652.1"/>
    <property type="molecule type" value="Genomic_DNA"/>
</dbReference>
<reference evidence="1" key="1">
    <citation type="submission" date="2023-03" db="EMBL/GenBank/DDBJ databases">
        <title>Massive genome expansion in bonnet fungi (Mycena s.s.) driven by repeated elements and novel gene families across ecological guilds.</title>
        <authorList>
            <consortium name="Lawrence Berkeley National Laboratory"/>
            <person name="Harder C.B."/>
            <person name="Miyauchi S."/>
            <person name="Viragh M."/>
            <person name="Kuo A."/>
            <person name="Thoen E."/>
            <person name="Andreopoulos B."/>
            <person name="Lu D."/>
            <person name="Skrede I."/>
            <person name="Drula E."/>
            <person name="Henrissat B."/>
            <person name="Morin E."/>
            <person name="Kohler A."/>
            <person name="Barry K."/>
            <person name="LaButti K."/>
            <person name="Morin E."/>
            <person name="Salamov A."/>
            <person name="Lipzen A."/>
            <person name="Mereny Z."/>
            <person name="Hegedus B."/>
            <person name="Baldrian P."/>
            <person name="Stursova M."/>
            <person name="Weitz H."/>
            <person name="Taylor A."/>
            <person name="Grigoriev I.V."/>
            <person name="Nagy L.G."/>
            <person name="Martin F."/>
            <person name="Kauserud H."/>
        </authorList>
    </citation>
    <scope>NUCLEOTIDE SEQUENCE</scope>
    <source>
        <strain evidence="1">CBHHK182m</strain>
    </source>
</reference>
<evidence type="ECO:0000313" key="2">
    <source>
        <dbReference type="Proteomes" id="UP001215598"/>
    </source>
</evidence>
<sequence>MGAGYQPVTSSERVSGQLEYPFVNTAATAFSTLSETNKFNFVYVSGEGAGPMEKTWTLFGKIKGRAEVALRALPSTPAYSALRVFNVRPGGVIPSPGDERPGTGLPLRVGLATAGSLFRVIAPSQICPTKTLSKVLVDLAIGDGSPLPAGTGIEDDGI</sequence>
<dbReference type="AlphaFoldDB" id="A0AAD7KJW3"/>
<evidence type="ECO:0000313" key="1">
    <source>
        <dbReference type="EMBL" id="KAJ7786652.1"/>
    </source>
</evidence>